<keyword evidence="2" id="KW-1185">Reference proteome</keyword>
<evidence type="ECO:0000313" key="2">
    <source>
        <dbReference type="Proteomes" id="UP000822688"/>
    </source>
</evidence>
<accession>A0A8T0H524</accession>
<gene>
    <name evidence="1" type="ORF">KC19_7G057200</name>
</gene>
<reference evidence="1" key="1">
    <citation type="submission" date="2020-06" db="EMBL/GenBank/DDBJ databases">
        <title>WGS assembly of Ceratodon purpureus strain R40.</title>
        <authorList>
            <person name="Carey S.B."/>
            <person name="Jenkins J."/>
            <person name="Shu S."/>
            <person name="Lovell J.T."/>
            <person name="Sreedasyam A."/>
            <person name="Maumus F."/>
            <person name="Tiley G.P."/>
            <person name="Fernandez-Pozo N."/>
            <person name="Barry K."/>
            <person name="Chen C."/>
            <person name="Wang M."/>
            <person name="Lipzen A."/>
            <person name="Daum C."/>
            <person name="Saski C.A."/>
            <person name="Payton A.C."/>
            <person name="Mcbreen J.C."/>
            <person name="Conrad R.E."/>
            <person name="Kollar L.M."/>
            <person name="Olsson S."/>
            <person name="Huttunen S."/>
            <person name="Landis J.B."/>
            <person name="Wickett N.J."/>
            <person name="Johnson M.G."/>
            <person name="Rensing S.A."/>
            <person name="Grimwood J."/>
            <person name="Schmutz J."/>
            <person name="Mcdaniel S.F."/>
        </authorList>
    </citation>
    <scope>NUCLEOTIDE SEQUENCE</scope>
    <source>
        <strain evidence="1">R40</strain>
    </source>
</reference>
<evidence type="ECO:0000313" key="1">
    <source>
        <dbReference type="EMBL" id="KAG0566350.1"/>
    </source>
</evidence>
<organism evidence="1 2">
    <name type="scientific">Ceratodon purpureus</name>
    <name type="common">Fire moss</name>
    <name type="synonym">Dicranum purpureum</name>
    <dbReference type="NCBI Taxonomy" id="3225"/>
    <lineage>
        <taxon>Eukaryota</taxon>
        <taxon>Viridiplantae</taxon>
        <taxon>Streptophyta</taxon>
        <taxon>Embryophyta</taxon>
        <taxon>Bryophyta</taxon>
        <taxon>Bryophytina</taxon>
        <taxon>Bryopsida</taxon>
        <taxon>Dicranidae</taxon>
        <taxon>Pseudoditrichales</taxon>
        <taxon>Ditrichaceae</taxon>
        <taxon>Ceratodon</taxon>
    </lineage>
</organism>
<protein>
    <submittedName>
        <fullName evidence="1">Uncharacterized protein</fullName>
    </submittedName>
</protein>
<name>A0A8T0H524_CERPU</name>
<dbReference type="Proteomes" id="UP000822688">
    <property type="component" value="Chromosome 7"/>
</dbReference>
<sequence length="65" mass="7691">MVTFTWKWAKTCVVFQHVHPILSSLKISKRECKFSTLFLHALYIISSYIRGRCELINREPFCVLT</sequence>
<dbReference type="EMBL" id="CM026428">
    <property type="protein sequence ID" value="KAG0566350.1"/>
    <property type="molecule type" value="Genomic_DNA"/>
</dbReference>
<dbReference type="AlphaFoldDB" id="A0A8T0H524"/>
<comment type="caution">
    <text evidence="1">The sequence shown here is derived from an EMBL/GenBank/DDBJ whole genome shotgun (WGS) entry which is preliminary data.</text>
</comment>
<proteinExistence type="predicted"/>